<feature type="compositionally biased region" description="Basic residues" evidence="1">
    <location>
        <begin position="1"/>
        <end position="13"/>
    </location>
</feature>
<sequence>MPPAHRQRARRSARLNAHTPSHLGAMDEESNIQGHSTSHPPLEQSGPWLAIQWHHDRALTDTLKAMAAADDGPSGSDKGQIYSVLTKLIFTDHVKGKYKQIKVSFSSTGAGVMPVEGTSAKNLLDAALLKLPWYTELDAIWHSNPSMAAKVHLSRPGVNHTGAFYSLVQPHGGAGPSMYYGDSQRSSHTPDVSDHPSAYQHGHHMPQTFAGGMYPPVTHDYSTLRHSTPPPPLPSHSPSHLHLPGLPPDDGDNIADNIMMLDNGPGSPSPVAGKKQQLPSSPSPPASPAPELFVVPSRTPASMYNNRCRDSRLSMPDIQPYYPFNSLHVSAHIQRTSHLCSRVRALQTVKPWGAPQNTIGHITQHINALIDDTQHHFIVILSYIPHAPDDTSKKCQQLDEEKGEVGHIAAGGAGEG</sequence>
<proteinExistence type="predicted"/>
<dbReference type="EMBL" id="JABBWE010000121">
    <property type="protein sequence ID" value="KAG1785029.1"/>
    <property type="molecule type" value="Genomic_DNA"/>
</dbReference>
<protein>
    <submittedName>
        <fullName evidence="2">Uncharacterized protein</fullName>
    </submittedName>
</protein>
<feature type="region of interest" description="Disordered" evidence="1">
    <location>
        <begin position="175"/>
        <end position="292"/>
    </location>
</feature>
<dbReference type="GeneID" id="64601644"/>
<reference evidence="2" key="1">
    <citation type="journal article" date="2020" name="New Phytol.">
        <title>Comparative genomics reveals dynamic genome evolution in host specialist ectomycorrhizal fungi.</title>
        <authorList>
            <person name="Lofgren L.A."/>
            <person name="Nguyen N.H."/>
            <person name="Vilgalys R."/>
            <person name="Ruytinx J."/>
            <person name="Liao H.L."/>
            <person name="Branco S."/>
            <person name="Kuo A."/>
            <person name="LaButti K."/>
            <person name="Lipzen A."/>
            <person name="Andreopoulos W."/>
            <person name="Pangilinan J."/>
            <person name="Riley R."/>
            <person name="Hundley H."/>
            <person name="Na H."/>
            <person name="Barry K."/>
            <person name="Grigoriev I.V."/>
            <person name="Stajich J.E."/>
            <person name="Kennedy P.G."/>
        </authorList>
    </citation>
    <scope>NUCLEOTIDE SEQUENCE</scope>
    <source>
        <strain evidence="2">S12</strain>
    </source>
</reference>
<feature type="region of interest" description="Disordered" evidence="1">
    <location>
        <begin position="1"/>
        <end position="25"/>
    </location>
</feature>
<accession>A0A9P7A9L1</accession>
<evidence type="ECO:0000313" key="3">
    <source>
        <dbReference type="Proteomes" id="UP000719766"/>
    </source>
</evidence>
<evidence type="ECO:0000313" key="2">
    <source>
        <dbReference type="EMBL" id="KAG1785029.1"/>
    </source>
</evidence>
<dbReference type="Proteomes" id="UP000719766">
    <property type="component" value="Unassembled WGS sequence"/>
</dbReference>
<gene>
    <name evidence="2" type="ORF">HD556DRAFT_1451116</name>
</gene>
<dbReference type="AlphaFoldDB" id="A0A9P7A9L1"/>
<name>A0A9P7A9L1_9AGAM</name>
<comment type="caution">
    <text evidence="2">The sequence shown here is derived from an EMBL/GenBank/DDBJ whole genome shotgun (WGS) entry which is preliminary data.</text>
</comment>
<dbReference type="RefSeq" id="XP_041152514.1">
    <property type="nucleotide sequence ID" value="XM_041307880.1"/>
</dbReference>
<evidence type="ECO:0000256" key="1">
    <source>
        <dbReference type="SAM" id="MobiDB-lite"/>
    </source>
</evidence>
<keyword evidence="3" id="KW-1185">Reference proteome</keyword>
<organism evidence="2 3">
    <name type="scientific">Suillus plorans</name>
    <dbReference type="NCBI Taxonomy" id="116603"/>
    <lineage>
        <taxon>Eukaryota</taxon>
        <taxon>Fungi</taxon>
        <taxon>Dikarya</taxon>
        <taxon>Basidiomycota</taxon>
        <taxon>Agaricomycotina</taxon>
        <taxon>Agaricomycetes</taxon>
        <taxon>Agaricomycetidae</taxon>
        <taxon>Boletales</taxon>
        <taxon>Suillineae</taxon>
        <taxon>Suillaceae</taxon>
        <taxon>Suillus</taxon>
    </lineage>
</organism>